<name>A0A6M1KV10_9ACTN</name>
<dbReference type="EMBL" id="SAIY01000004">
    <property type="protein sequence ID" value="NGM13868.1"/>
    <property type="molecule type" value="Genomic_DNA"/>
</dbReference>
<protein>
    <submittedName>
        <fullName evidence="2">Uncharacterized protein</fullName>
    </submittedName>
</protein>
<dbReference type="RefSeq" id="WP_164447775.1">
    <property type="nucleotide sequence ID" value="NZ_SAIY01000004.1"/>
</dbReference>
<gene>
    <name evidence="2" type="ORF">ENC19_14940</name>
</gene>
<keyword evidence="1" id="KW-0812">Transmembrane</keyword>
<keyword evidence="3" id="KW-1185">Reference proteome</keyword>
<accession>A0A6M1KV10</accession>
<evidence type="ECO:0000313" key="3">
    <source>
        <dbReference type="Proteomes" id="UP000478148"/>
    </source>
</evidence>
<dbReference type="Proteomes" id="UP000478148">
    <property type="component" value="Unassembled WGS sequence"/>
</dbReference>
<proteinExistence type="predicted"/>
<keyword evidence="1" id="KW-1133">Transmembrane helix</keyword>
<dbReference type="AlphaFoldDB" id="A0A6M1KV10"/>
<feature type="transmembrane region" description="Helical" evidence="1">
    <location>
        <begin position="57"/>
        <end position="84"/>
    </location>
</feature>
<comment type="caution">
    <text evidence="2">The sequence shown here is derived from an EMBL/GenBank/DDBJ whole genome shotgun (WGS) entry which is preliminary data.</text>
</comment>
<evidence type="ECO:0000256" key="1">
    <source>
        <dbReference type="SAM" id="Phobius"/>
    </source>
</evidence>
<feature type="transmembrane region" description="Helical" evidence="1">
    <location>
        <begin position="96"/>
        <end position="120"/>
    </location>
</feature>
<evidence type="ECO:0000313" key="2">
    <source>
        <dbReference type="EMBL" id="NGM13868.1"/>
    </source>
</evidence>
<organism evidence="2 3">
    <name type="scientific">Verrucosispora sioxanthis</name>
    <dbReference type="NCBI Taxonomy" id="2499994"/>
    <lineage>
        <taxon>Bacteria</taxon>
        <taxon>Bacillati</taxon>
        <taxon>Actinomycetota</taxon>
        <taxon>Actinomycetes</taxon>
        <taxon>Micromonosporales</taxon>
        <taxon>Micromonosporaceae</taxon>
        <taxon>Micromonospora</taxon>
    </lineage>
</organism>
<reference evidence="2 3" key="1">
    <citation type="submission" date="2020-02" db="EMBL/GenBank/DDBJ databases">
        <title>Draft Genome Sequence of Verrucosispora sp. Strain CWR15, Isolated from Gulf of Mexico Sponge.</title>
        <authorList>
            <person name="Kennedy S.J."/>
            <person name="Cella E."/>
            <person name="Azarian T."/>
            <person name="Baker B.J."/>
            <person name="Shaw L.N."/>
        </authorList>
    </citation>
    <scope>NUCLEOTIDE SEQUENCE [LARGE SCALE GENOMIC DNA]</scope>
    <source>
        <strain evidence="2 3">CWR15</strain>
    </source>
</reference>
<feature type="transmembrane region" description="Helical" evidence="1">
    <location>
        <begin position="16"/>
        <end position="37"/>
    </location>
</feature>
<keyword evidence="1" id="KW-0472">Membrane</keyword>
<sequence>MPMFTPEEPWKTNPGLALLHLIVWYAVAVGAFFLLAYNQSDVPDPDCQDTFCASPRAGVLMAGLFVGAPALLLALVVSLVMLGLISARRPQRPARWVGLLAATPVFVLLAAAVCLVGSAAGR</sequence>